<dbReference type="PANTHER" id="PTHR41521">
    <property type="match status" value="1"/>
</dbReference>
<name>A0ABP9LN06_9RHOB</name>
<dbReference type="InterPro" id="IPR010753">
    <property type="entry name" value="DUF1330"/>
</dbReference>
<dbReference type="SUPFAM" id="SSF54909">
    <property type="entry name" value="Dimeric alpha+beta barrel"/>
    <property type="match status" value="1"/>
</dbReference>
<organism evidence="2 3">
    <name type="scientific">[Roseibacterium] beibuensis</name>
    <dbReference type="NCBI Taxonomy" id="1193142"/>
    <lineage>
        <taxon>Bacteria</taxon>
        <taxon>Pseudomonadati</taxon>
        <taxon>Pseudomonadota</taxon>
        <taxon>Alphaproteobacteria</taxon>
        <taxon>Rhodobacterales</taxon>
        <taxon>Roseobacteraceae</taxon>
        <taxon>Roseicyclus</taxon>
    </lineage>
</organism>
<dbReference type="PANTHER" id="PTHR41521:SF4">
    <property type="entry name" value="BLR0684 PROTEIN"/>
    <property type="match status" value="1"/>
</dbReference>
<comment type="caution">
    <text evidence="2">The sequence shown here is derived from an EMBL/GenBank/DDBJ whole genome shotgun (WGS) entry which is preliminary data.</text>
</comment>
<gene>
    <name evidence="2" type="ORF">GCM10023209_33350</name>
</gene>
<feature type="domain" description="DUF1330" evidence="1">
    <location>
        <begin position="3"/>
        <end position="95"/>
    </location>
</feature>
<evidence type="ECO:0000313" key="2">
    <source>
        <dbReference type="EMBL" id="GAA5080159.1"/>
    </source>
</evidence>
<dbReference type="Gene3D" id="3.30.70.100">
    <property type="match status" value="1"/>
</dbReference>
<evidence type="ECO:0000313" key="3">
    <source>
        <dbReference type="Proteomes" id="UP001499910"/>
    </source>
</evidence>
<protein>
    <submittedName>
        <fullName evidence="2">DUF1330 domain-containing protein</fullName>
    </submittedName>
</protein>
<sequence>MPKGYIVANIRTDDMDGMKRFAEASAPVIAEYGGRVLARDPSPDNREGSVGGISVLVEFDDVETARRFYDSAGYTSAKAIREAIADTDLRIVSGV</sequence>
<dbReference type="EMBL" id="BAABHW010000006">
    <property type="protein sequence ID" value="GAA5080159.1"/>
    <property type="molecule type" value="Genomic_DNA"/>
</dbReference>
<proteinExistence type="predicted"/>
<accession>A0ABP9LN06</accession>
<dbReference type="Pfam" id="PF07045">
    <property type="entry name" value="DUF1330"/>
    <property type="match status" value="1"/>
</dbReference>
<dbReference type="InterPro" id="IPR011008">
    <property type="entry name" value="Dimeric_a/b-barrel"/>
</dbReference>
<keyword evidence="3" id="KW-1185">Reference proteome</keyword>
<reference evidence="3" key="1">
    <citation type="journal article" date="2019" name="Int. J. Syst. Evol. Microbiol.">
        <title>The Global Catalogue of Microorganisms (GCM) 10K type strain sequencing project: providing services to taxonomists for standard genome sequencing and annotation.</title>
        <authorList>
            <consortium name="The Broad Institute Genomics Platform"/>
            <consortium name="The Broad Institute Genome Sequencing Center for Infectious Disease"/>
            <person name="Wu L."/>
            <person name="Ma J."/>
        </authorList>
    </citation>
    <scope>NUCLEOTIDE SEQUENCE [LARGE SCALE GENOMIC DNA]</scope>
    <source>
        <strain evidence="3">JCM 18015</strain>
    </source>
</reference>
<dbReference type="Proteomes" id="UP001499910">
    <property type="component" value="Unassembled WGS sequence"/>
</dbReference>
<dbReference type="RefSeq" id="WP_259553324.1">
    <property type="nucleotide sequence ID" value="NZ_BAABHW010000006.1"/>
</dbReference>
<evidence type="ECO:0000259" key="1">
    <source>
        <dbReference type="Pfam" id="PF07045"/>
    </source>
</evidence>